<accession>A0A0F9S7S0</accession>
<dbReference type="InterPro" id="IPR050952">
    <property type="entry name" value="TRIM-NHL_E3_ligases"/>
</dbReference>
<evidence type="ECO:0008006" key="3">
    <source>
        <dbReference type="Google" id="ProtNLM"/>
    </source>
</evidence>
<dbReference type="AlphaFoldDB" id="A0A0F9S7S0"/>
<dbReference type="EMBL" id="LAZR01002805">
    <property type="protein sequence ID" value="KKN25403.1"/>
    <property type="molecule type" value="Genomic_DNA"/>
</dbReference>
<dbReference type="GO" id="GO:0000209">
    <property type="term" value="P:protein polyubiquitination"/>
    <property type="evidence" value="ECO:0007669"/>
    <property type="project" value="TreeGrafter"/>
</dbReference>
<evidence type="ECO:0000256" key="1">
    <source>
        <dbReference type="ARBA" id="ARBA00022737"/>
    </source>
</evidence>
<proteinExistence type="predicted"/>
<dbReference type="InterPro" id="IPR001258">
    <property type="entry name" value="NHL_repeat"/>
</dbReference>
<name>A0A0F9S7S0_9ZZZZ</name>
<organism evidence="2">
    <name type="scientific">marine sediment metagenome</name>
    <dbReference type="NCBI Taxonomy" id="412755"/>
    <lineage>
        <taxon>unclassified sequences</taxon>
        <taxon>metagenomes</taxon>
        <taxon>ecological metagenomes</taxon>
    </lineage>
</organism>
<dbReference type="GO" id="GO:0061630">
    <property type="term" value="F:ubiquitin protein ligase activity"/>
    <property type="evidence" value="ECO:0007669"/>
    <property type="project" value="TreeGrafter"/>
</dbReference>
<comment type="caution">
    <text evidence="2">The sequence shown here is derived from an EMBL/GenBank/DDBJ whole genome shotgun (WGS) entry which is preliminary data.</text>
</comment>
<reference evidence="2" key="1">
    <citation type="journal article" date="2015" name="Nature">
        <title>Complex archaea that bridge the gap between prokaryotes and eukaryotes.</title>
        <authorList>
            <person name="Spang A."/>
            <person name="Saw J.H."/>
            <person name="Jorgensen S.L."/>
            <person name="Zaremba-Niedzwiedzka K."/>
            <person name="Martijn J."/>
            <person name="Lind A.E."/>
            <person name="van Eijk R."/>
            <person name="Schleper C."/>
            <person name="Guy L."/>
            <person name="Ettema T.J."/>
        </authorList>
    </citation>
    <scope>NUCLEOTIDE SEQUENCE</scope>
</reference>
<dbReference type="PROSITE" id="PS51125">
    <property type="entry name" value="NHL"/>
    <property type="match status" value="1"/>
</dbReference>
<dbReference type="GO" id="GO:0043161">
    <property type="term" value="P:proteasome-mediated ubiquitin-dependent protein catabolic process"/>
    <property type="evidence" value="ECO:0007669"/>
    <property type="project" value="TreeGrafter"/>
</dbReference>
<evidence type="ECO:0000313" key="2">
    <source>
        <dbReference type="EMBL" id="KKN25403.1"/>
    </source>
</evidence>
<dbReference type="GO" id="GO:0008270">
    <property type="term" value="F:zinc ion binding"/>
    <property type="evidence" value="ECO:0007669"/>
    <property type="project" value="UniProtKB-KW"/>
</dbReference>
<dbReference type="PANTHER" id="PTHR24104:SF25">
    <property type="entry name" value="PROTEIN LIN-41"/>
    <property type="match status" value="1"/>
</dbReference>
<keyword evidence="1" id="KW-0677">Repeat</keyword>
<dbReference type="PROSITE" id="PS51257">
    <property type="entry name" value="PROKAR_LIPOPROTEIN"/>
    <property type="match status" value="1"/>
</dbReference>
<sequence>MRKIFFLSAVFWFLTLSYLFFGCLKETQSKEFILIKEFSVGAESGDERYVFAGIENIALDSQENIYVLDRRNYRIHKFDKNGKFLKWIVVEKGNGPKEVSRISGMAVTEKGKIYVQDYNGNKILIFDERANFLRSFIIDFRAVNIIPYSEEMIVVLGVKNNHVLHIFNQEGKYLDSFGEPFEIPTKHSQYKNFPQLKLPTRVDRSRNGKIFLVNPHKYEIRVYEGNEIRRVIRHESESFSPLEIKLADEGRFGMMFPWVPVLEHKTRLYVTMKEFGQDTVHQLDIFEKDNYIGSLKVKGYAYAIDKKGHLYFAEEEEFPRVVRYKKIEK</sequence>
<dbReference type="InterPro" id="IPR011042">
    <property type="entry name" value="6-blade_b-propeller_TolB-like"/>
</dbReference>
<protein>
    <recommendedName>
        <fullName evidence="3">6-bladed beta-propeller</fullName>
    </recommendedName>
</protein>
<dbReference type="Pfam" id="PF17170">
    <property type="entry name" value="DUF5128"/>
    <property type="match status" value="1"/>
</dbReference>
<gene>
    <name evidence="2" type="ORF">LCGC14_0885130</name>
</gene>
<dbReference type="PANTHER" id="PTHR24104">
    <property type="entry name" value="E3 UBIQUITIN-PROTEIN LIGASE NHLRC1-RELATED"/>
    <property type="match status" value="1"/>
</dbReference>
<dbReference type="SUPFAM" id="SSF101898">
    <property type="entry name" value="NHL repeat"/>
    <property type="match status" value="1"/>
</dbReference>
<dbReference type="Gene3D" id="2.120.10.30">
    <property type="entry name" value="TolB, C-terminal domain"/>
    <property type="match status" value="1"/>
</dbReference>